<dbReference type="RefSeq" id="WP_184926589.1">
    <property type="nucleotide sequence ID" value="NZ_BMSQ01000040.1"/>
</dbReference>
<name>A0A7W8B3G7_STRST</name>
<accession>A0A7W8B3G7</accession>
<protein>
    <submittedName>
        <fullName evidence="1">Uncharacterized protein</fullName>
    </submittedName>
</protein>
<proteinExistence type="predicted"/>
<gene>
    <name evidence="1" type="ORF">FHS40_008768</name>
</gene>
<dbReference type="AlphaFoldDB" id="A0A7W8B3G7"/>
<organism evidence="1 2">
    <name type="scientific">Streptomyces spectabilis</name>
    <dbReference type="NCBI Taxonomy" id="68270"/>
    <lineage>
        <taxon>Bacteria</taxon>
        <taxon>Bacillati</taxon>
        <taxon>Actinomycetota</taxon>
        <taxon>Actinomycetes</taxon>
        <taxon>Kitasatosporales</taxon>
        <taxon>Streptomycetaceae</taxon>
        <taxon>Streptomyces</taxon>
    </lineage>
</organism>
<sequence length="55" mass="6354">MREKGISPAQWLTVIDAFETRDEQALRDAWEYIISDIDSDWRADIYVSHEGLIGA</sequence>
<keyword evidence="2" id="KW-1185">Reference proteome</keyword>
<reference evidence="1 2" key="1">
    <citation type="submission" date="2020-08" db="EMBL/GenBank/DDBJ databases">
        <title>Genomic Encyclopedia of Type Strains, Phase III (KMG-III): the genomes of soil and plant-associated and newly described type strains.</title>
        <authorList>
            <person name="Whitman W."/>
        </authorList>
    </citation>
    <scope>NUCLEOTIDE SEQUENCE [LARGE SCALE GENOMIC DNA]</scope>
    <source>
        <strain evidence="1 2">CECT 3146</strain>
    </source>
</reference>
<comment type="caution">
    <text evidence="1">The sequence shown here is derived from an EMBL/GenBank/DDBJ whole genome shotgun (WGS) entry which is preliminary data.</text>
</comment>
<dbReference type="EMBL" id="JACHJD010000033">
    <property type="protein sequence ID" value="MBB5109638.1"/>
    <property type="molecule type" value="Genomic_DNA"/>
</dbReference>
<evidence type="ECO:0000313" key="1">
    <source>
        <dbReference type="EMBL" id="MBB5109638.1"/>
    </source>
</evidence>
<evidence type="ECO:0000313" key="2">
    <source>
        <dbReference type="Proteomes" id="UP000549009"/>
    </source>
</evidence>
<dbReference type="Proteomes" id="UP000549009">
    <property type="component" value="Unassembled WGS sequence"/>
</dbReference>